<dbReference type="RefSeq" id="WP_184420875.1">
    <property type="nucleotide sequence ID" value="NZ_AP027362.1"/>
</dbReference>
<comment type="caution">
    <text evidence="2">The sequence shown here is derived from an EMBL/GenBank/DDBJ whole genome shotgun (WGS) entry which is preliminary data.</text>
</comment>
<dbReference type="InterPro" id="IPR008249">
    <property type="entry name" value="UPF0231"/>
</dbReference>
<dbReference type="EMBL" id="JACHHU010000001">
    <property type="protein sequence ID" value="MBB6541539.1"/>
    <property type="molecule type" value="Genomic_DNA"/>
</dbReference>
<evidence type="ECO:0000313" key="3">
    <source>
        <dbReference type="Proteomes" id="UP000537141"/>
    </source>
</evidence>
<accession>A0A7X0NDN8</accession>
<keyword evidence="3" id="KW-1185">Reference proteome</keyword>
<reference evidence="2 3" key="1">
    <citation type="submission" date="2020-08" db="EMBL/GenBank/DDBJ databases">
        <title>Genomic Encyclopedia of Type Strains, Phase IV (KMG-IV): sequencing the most valuable type-strain genomes for metagenomic binning, comparative biology and taxonomic classification.</title>
        <authorList>
            <person name="Goeker M."/>
        </authorList>
    </citation>
    <scope>NUCLEOTIDE SEQUENCE [LARGE SCALE GENOMIC DNA]</scope>
    <source>
        <strain evidence="2 3">DSM 26287</strain>
    </source>
</reference>
<name>A0A7X0NDN8_9GAMM</name>
<dbReference type="Pfam" id="PF06062">
    <property type="entry name" value="UPF0231"/>
    <property type="match status" value="1"/>
</dbReference>
<dbReference type="Proteomes" id="UP000537141">
    <property type="component" value="Unassembled WGS sequence"/>
</dbReference>
<gene>
    <name evidence="2" type="ORF">HNQ55_000013</name>
</gene>
<comment type="similarity">
    <text evidence="1">Belongs to the UPF0231 family.</text>
</comment>
<evidence type="ECO:0000313" key="2">
    <source>
        <dbReference type="EMBL" id="MBB6541539.1"/>
    </source>
</evidence>
<dbReference type="PIRSF" id="PIRSF006287">
    <property type="entry name" value="UCP006287"/>
    <property type="match status" value="1"/>
</dbReference>
<dbReference type="AlphaFoldDB" id="A0A7X0NDN8"/>
<evidence type="ECO:0000256" key="1">
    <source>
        <dbReference type="ARBA" id="ARBA00005367"/>
    </source>
</evidence>
<sequence length="125" mass="13944">MEYEFRHDTVTGNATATFSYEHQVLGPWLEVEVGQSIKQLSKVLQGIDQVLSAEQQEVLLIGQEYTLVITKNDVEVSANSLMDTTNEVPELASDELNIDESSTASCGIDDFRTLLMSWAQFIKKA</sequence>
<organism evidence="2 3">
    <name type="scientific">Thalassotalea piscium</name>
    <dbReference type="NCBI Taxonomy" id="1230533"/>
    <lineage>
        <taxon>Bacteria</taxon>
        <taxon>Pseudomonadati</taxon>
        <taxon>Pseudomonadota</taxon>
        <taxon>Gammaproteobacteria</taxon>
        <taxon>Alteromonadales</taxon>
        <taxon>Colwelliaceae</taxon>
        <taxon>Thalassotalea</taxon>
    </lineage>
</organism>
<protein>
    <submittedName>
        <fullName evidence="2">Uncharacterized protein</fullName>
    </submittedName>
</protein>
<proteinExistence type="inferred from homology"/>